<reference evidence="2" key="1">
    <citation type="submission" date="2016-10" db="EMBL/GenBank/DDBJ databases">
        <authorList>
            <person name="Varghese N."/>
            <person name="Submissions S."/>
        </authorList>
    </citation>
    <scope>NUCLEOTIDE SEQUENCE [LARGE SCALE GENOMIC DNA]</scope>
    <source>
        <strain evidence="2">CGMCC 1.8704</strain>
    </source>
</reference>
<dbReference type="EMBL" id="FODN01000001">
    <property type="protein sequence ID" value="SEN69417.1"/>
    <property type="molecule type" value="Genomic_DNA"/>
</dbReference>
<dbReference type="Proteomes" id="UP000198657">
    <property type="component" value="Unassembled WGS sequence"/>
</dbReference>
<dbReference type="STRING" id="604089.SAMN04487942_0616"/>
<proteinExistence type="predicted"/>
<evidence type="ECO:0000313" key="1">
    <source>
        <dbReference type="EMBL" id="SEN69417.1"/>
    </source>
</evidence>
<accession>A0A1H8IN69</accession>
<organism evidence="1 2">
    <name type="scientific">Flavobacterium sinopsychrotolerans</name>
    <dbReference type="NCBI Taxonomy" id="604089"/>
    <lineage>
        <taxon>Bacteria</taxon>
        <taxon>Pseudomonadati</taxon>
        <taxon>Bacteroidota</taxon>
        <taxon>Flavobacteriia</taxon>
        <taxon>Flavobacteriales</taxon>
        <taxon>Flavobacteriaceae</taxon>
        <taxon>Flavobacterium</taxon>
    </lineage>
</organism>
<gene>
    <name evidence="1" type="ORF">SAMN04487942_0616</name>
</gene>
<protein>
    <recommendedName>
        <fullName evidence="3">Lipoprotein</fullName>
    </recommendedName>
</protein>
<dbReference type="PROSITE" id="PS51257">
    <property type="entry name" value="PROKAR_LIPOPROTEIN"/>
    <property type="match status" value="1"/>
</dbReference>
<evidence type="ECO:0008006" key="3">
    <source>
        <dbReference type="Google" id="ProtNLM"/>
    </source>
</evidence>
<dbReference type="AlphaFoldDB" id="A0A1H8IN69"/>
<name>A0A1H8IN69_9FLAO</name>
<dbReference type="RefSeq" id="WP_167543013.1">
    <property type="nucleotide sequence ID" value="NZ_CBCSFM010000001.1"/>
</dbReference>
<sequence>MKNTFYILITLFFLSSCGPHRMSCGARGICKSPEKQTQQKPEKAFTVKV</sequence>
<keyword evidence="2" id="KW-1185">Reference proteome</keyword>
<evidence type="ECO:0000313" key="2">
    <source>
        <dbReference type="Proteomes" id="UP000198657"/>
    </source>
</evidence>